<comment type="caution">
    <text evidence="4">The sequence shown here is derived from an EMBL/GenBank/DDBJ whole genome shotgun (WGS) entry which is preliminary data.</text>
</comment>
<evidence type="ECO:0008006" key="6">
    <source>
        <dbReference type="Google" id="ProtNLM"/>
    </source>
</evidence>
<dbReference type="SUPFAM" id="SSF48452">
    <property type="entry name" value="TPR-like"/>
    <property type="match status" value="1"/>
</dbReference>
<evidence type="ECO:0000256" key="3">
    <source>
        <dbReference type="SAM" id="MobiDB-lite"/>
    </source>
</evidence>
<sequence length="340" mass="37021">MSTEKARVEKDKGNAAFKAGDYATAVGHYSAAIIHDRNDFTLPLNRAAAYLKLGKNEDASRDCTTVLSLNPSNVKALFRRGQARLDMDKIAEAREDFEAAEKIEPNNQSVKDELEKIRQKLAKSTVVQGKPAPRKPLEIAPGVRRRVPITIIESESAIPSSTPTTPSESAPPESAPALDSALPSQEATPSEPTLATPKTFQDAKKARDEAKPPPRVGGGIFRASGKNTIFARGDPAAQQTPVPTPSPTPSSQPIIAKSFATLFDFNKAWSSTASTVDRFQLISPNAVAQIKRSMEGFLQVPRITTLALFLSREEKERVVQLLEKVDDQALTDRWKAILKL</sequence>
<keyword evidence="5" id="KW-1185">Reference proteome</keyword>
<dbReference type="PANTHER" id="PTHR46423:SF1">
    <property type="entry name" value="RNA POLYMERASE II-ASSOCIATED PROTEIN 3"/>
    <property type="match status" value="1"/>
</dbReference>
<evidence type="ECO:0000313" key="4">
    <source>
        <dbReference type="EMBL" id="KAL0064281.1"/>
    </source>
</evidence>
<protein>
    <recommendedName>
        <fullName evidence="6">RNA-polymerase II-associated protein 3-like C-terminal domain-containing protein</fullName>
    </recommendedName>
</protein>
<organism evidence="4 5">
    <name type="scientific">Marasmius tenuissimus</name>
    <dbReference type="NCBI Taxonomy" id="585030"/>
    <lineage>
        <taxon>Eukaryota</taxon>
        <taxon>Fungi</taxon>
        <taxon>Dikarya</taxon>
        <taxon>Basidiomycota</taxon>
        <taxon>Agaricomycotina</taxon>
        <taxon>Agaricomycetes</taxon>
        <taxon>Agaricomycetidae</taxon>
        <taxon>Agaricales</taxon>
        <taxon>Marasmiineae</taxon>
        <taxon>Marasmiaceae</taxon>
        <taxon>Marasmius</taxon>
    </lineage>
</organism>
<dbReference type="PROSITE" id="PS50005">
    <property type="entry name" value="TPR"/>
    <property type="match status" value="1"/>
</dbReference>
<gene>
    <name evidence="4" type="ORF">AAF712_008725</name>
</gene>
<feature type="repeat" description="TPR" evidence="2">
    <location>
        <begin position="74"/>
        <end position="107"/>
    </location>
</feature>
<dbReference type="SMART" id="SM00028">
    <property type="entry name" value="TPR"/>
    <property type="match status" value="3"/>
</dbReference>
<keyword evidence="1 2" id="KW-0802">TPR repeat</keyword>
<dbReference type="PANTHER" id="PTHR46423">
    <property type="entry name" value="RNA POLYMERASE II-ASSOCIATED PROTEIN 3"/>
    <property type="match status" value="1"/>
</dbReference>
<dbReference type="Pfam" id="PF13432">
    <property type="entry name" value="TPR_16"/>
    <property type="match status" value="1"/>
</dbReference>
<dbReference type="InterPro" id="IPR051966">
    <property type="entry name" value="RPAP3"/>
</dbReference>
<accession>A0ABR2ZRG5</accession>
<dbReference type="Proteomes" id="UP001437256">
    <property type="component" value="Unassembled WGS sequence"/>
</dbReference>
<feature type="region of interest" description="Disordered" evidence="3">
    <location>
        <begin position="152"/>
        <end position="222"/>
    </location>
</feature>
<dbReference type="Gene3D" id="1.25.40.10">
    <property type="entry name" value="Tetratricopeptide repeat domain"/>
    <property type="match status" value="1"/>
</dbReference>
<feature type="compositionally biased region" description="Polar residues" evidence="3">
    <location>
        <begin position="182"/>
        <end position="199"/>
    </location>
</feature>
<dbReference type="EMBL" id="JBBXMP010000064">
    <property type="protein sequence ID" value="KAL0064281.1"/>
    <property type="molecule type" value="Genomic_DNA"/>
</dbReference>
<dbReference type="InterPro" id="IPR019734">
    <property type="entry name" value="TPR_rpt"/>
</dbReference>
<dbReference type="InterPro" id="IPR011990">
    <property type="entry name" value="TPR-like_helical_dom_sf"/>
</dbReference>
<proteinExistence type="predicted"/>
<evidence type="ECO:0000256" key="1">
    <source>
        <dbReference type="ARBA" id="ARBA00022803"/>
    </source>
</evidence>
<feature type="compositionally biased region" description="Low complexity" evidence="3">
    <location>
        <begin position="152"/>
        <end position="177"/>
    </location>
</feature>
<reference evidence="4 5" key="1">
    <citation type="submission" date="2024-05" db="EMBL/GenBank/DDBJ databases">
        <title>A draft genome resource for the thread blight pathogen Marasmius tenuissimus strain MS-2.</title>
        <authorList>
            <person name="Yulfo-Soto G.E."/>
            <person name="Baruah I.K."/>
            <person name="Amoako-Attah I."/>
            <person name="Bukari Y."/>
            <person name="Meinhardt L.W."/>
            <person name="Bailey B.A."/>
            <person name="Cohen S.P."/>
        </authorList>
    </citation>
    <scope>NUCLEOTIDE SEQUENCE [LARGE SCALE GENOMIC DNA]</scope>
    <source>
        <strain evidence="4 5">MS-2</strain>
    </source>
</reference>
<feature type="compositionally biased region" description="Basic and acidic residues" evidence="3">
    <location>
        <begin position="201"/>
        <end position="212"/>
    </location>
</feature>
<name>A0ABR2ZRG5_9AGAR</name>
<evidence type="ECO:0000256" key="2">
    <source>
        <dbReference type="PROSITE-ProRule" id="PRU00339"/>
    </source>
</evidence>
<evidence type="ECO:0000313" key="5">
    <source>
        <dbReference type="Proteomes" id="UP001437256"/>
    </source>
</evidence>